<dbReference type="Pfam" id="PF08310">
    <property type="entry name" value="LGFP"/>
    <property type="match status" value="6"/>
</dbReference>
<evidence type="ECO:0000313" key="3">
    <source>
        <dbReference type="Proteomes" id="UP000270697"/>
    </source>
</evidence>
<name>A0ABX9TB37_9PSEU</name>
<dbReference type="InterPro" id="IPR013207">
    <property type="entry name" value="LGFP"/>
</dbReference>
<proteinExistence type="predicted"/>
<dbReference type="Proteomes" id="UP000270697">
    <property type="component" value="Unassembled WGS sequence"/>
</dbReference>
<evidence type="ECO:0000313" key="2">
    <source>
        <dbReference type="EMBL" id="RKT84234.1"/>
    </source>
</evidence>
<feature type="region of interest" description="Disordered" evidence="1">
    <location>
        <begin position="1"/>
        <end position="50"/>
    </location>
</feature>
<comment type="caution">
    <text evidence="2">The sequence shown here is derived from an EMBL/GenBank/DDBJ whole genome shotgun (WGS) entry which is preliminary data.</text>
</comment>
<sequence>MPTTAPDSSTPAPTTAPGSSTTAPGSSTTAPDSSTSVPTTSETAEPAPGDGAIQQRYEAMSEQERAEVGEPLGGEVVVDEGLRWQEFTHARFYWTPDTGVTVVRGMIYQRFLDLGGHDELGVPITDELASSGGGRYSDFLSPDGAVHSAIYFSTRTGAHLVVGPILEHFRALGEDAHFGYPATDTRLTPDAFGAYNHFVTPSSSRQDASIYWTQPNGANAVQGAIRAKWAESGWEAGPLGYPVTDELTAPDGVGRYNQFNGDGAFPAGIVWSPETGAHSLQGTIAQRYIELSGPGGVLGYPTTDELGTPDGRGRYNHFTGTGGASIYWTPQTGAHEVYGGIRARWAQLGWERSYLGYPVSGEHDVERGRASDFEHGVIEWHRDTGEVVDRPNR</sequence>
<reference evidence="2 3" key="1">
    <citation type="submission" date="2018-10" db="EMBL/GenBank/DDBJ databases">
        <title>Sequencing the genomes of 1000 actinobacteria strains.</title>
        <authorList>
            <person name="Klenk H.-P."/>
        </authorList>
    </citation>
    <scope>NUCLEOTIDE SEQUENCE [LARGE SCALE GENOMIC DNA]</scope>
    <source>
        <strain evidence="2 3">DSM 45119</strain>
    </source>
</reference>
<gene>
    <name evidence="2" type="ORF">ATL45_2544</name>
</gene>
<dbReference type="EMBL" id="RBXX01000002">
    <property type="protein sequence ID" value="RKT84234.1"/>
    <property type="molecule type" value="Genomic_DNA"/>
</dbReference>
<keyword evidence="3" id="KW-1185">Reference proteome</keyword>
<feature type="compositionally biased region" description="Low complexity" evidence="1">
    <location>
        <begin position="1"/>
        <end position="46"/>
    </location>
</feature>
<protein>
    <submittedName>
        <fullName evidence="2">LGFP repeat-containing protein</fullName>
    </submittedName>
</protein>
<accession>A0ABX9TB37</accession>
<evidence type="ECO:0000256" key="1">
    <source>
        <dbReference type="SAM" id="MobiDB-lite"/>
    </source>
</evidence>
<organism evidence="2 3">
    <name type="scientific">Saccharopolyspora antimicrobica</name>
    <dbReference type="NCBI Taxonomy" id="455193"/>
    <lineage>
        <taxon>Bacteria</taxon>
        <taxon>Bacillati</taxon>
        <taxon>Actinomycetota</taxon>
        <taxon>Actinomycetes</taxon>
        <taxon>Pseudonocardiales</taxon>
        <taxon>Pseudonocardiaceae</taxon>
        <taxon>Saccharopolyspora</taxon>
    </lineage>
</organism>